<reference evidence="1 2" key="1">
    <citation type="journal article" date="2019" name="PLoS Negl. Trop. Dis.">
        <title>Whole genome sequencing of Entamoeba nuttalli reveals mammalian host-related molecular signatures and a novel octapeptide-repeat surface protein.</title>
        <authorList>
            <person name="Tanaka M."/>
            <person name="Makiuchi T."/>
            <person name="Komiyama T."/>
            <person name="Shiina T."/>
            <person name="Osaki K."/>
            <person name="Tachibana H."/>
        </authorList>
    </citation>
    <scope>NUCLEOTIDE SEQUENCE [LARGE SCALE GENOMIC DNA]</scope>
    <source>
        <strain evidence="1 2">P19-061405</strain>
    </source>
</reference>
<dbReference type="InterPro" id="IPR043502">
    <property type="entry name" value="DNA/RNA_pol_sf"/>
</dbReference>
<name>A0ABQ0DFB6_9EUKA</name>
<protein>
    <submittedName>
        <fullName evidence="1">Uncharacterized protein</fullName>
    </submittedName>
</protein>
<evidence type="ECO:0000313" key="1">
    <source>
        <dbReference type="EMBL" id="GAB1221372.1"/>
    </source>
</evidence>
<dbReference type="EMBL" id="BAAFRS010000080">
    <property type="protein sequence ID" value="GAB1221372.1"/>
    <property type="molecule type" value="Genomic_DNA"/>
</dbReference>
<accession>A0ABQ0DFB6</accession>
<sequence>MLSKNTLFKTALFSRKKVSRVSTDLLHFDHNVAGYLIKHIFKDIFTSVEGYNANRSFNGEGFLKNCQRIEGSRSPVTQIIGSIANAVVLLACLDMLNISVRDYMILGDDALIISDQLLNIKSVKGLESLPMMNVHFVLSPDKYKIHHNDKIVEFIGYEFSNGKHITKIFKLDTRCTLMDRLMSLEQSASRITAQYLVG</sequence>
<dbReference type="SUPFAM" id="SSF56672">
    <property type="entry name" value="DNA/RNA polymerases"/>
    <property type="match status" value="1"/>
</dbReference>
<keyword evidence="2" id="KW-1185">Reference proteome</keyword>
<comment type="caution">
    <text evidence="1">The sequence shown here is derived from an EMBL/GenBank/DDBJ whole genome shotgun (WGS) entry which is preliminary data.</text>
</comment>
<proteinExistence type="predicted"/>
<organism evidence="1 2">
    <name type="scientific">Entamoeba nuttalli</name>
    <dbReference type="NCBI Taxonomy" id="412467"/>
    <lineage>
        <taxon>Eukaryota</taxon>
        <taxon>Amoebozoa</taxon>
        <taxon>Evosea</taxon>
        <taxon>Archamoebae</taxon>
        <taxon>Mastigamoebida</taxon>
        <taxon>Entamoebidae</taxon>
        <taxon>Entamoeba</taxon>
    </lineage>
</organism>
<evidence type="ECO:0000313" key="2">
    <source>
        <dbReference type="Proteomes" id="UP001628156"/>
    </source>
</evidence>
<gene>
    <name evidence="1" type="ORF">ENUP19_0080G0009</name>
</gene>
<dbReference type="Proteomes" id="UP001628156">
    <property type="component" value="Unassembled WGS sequence"/>
</dbReference>